<dbReference type="SUPFAM" id="SSF81901">
    <property type="entry name" value="HCP-like"/>
    <property type="match status" value="1"/>
</dbReference>
<protein>
    <recommendedName>
        <fullName evidence="4">Sel1 repeat family protein</fullName>
    </recommendedName>
</protein>
<name>A0ABQ6RI81_9GAMM</name>
<feature type="signal peptide" evidence="1">
    <location>
        <begin position="1"/>
        <end position="22"/>
    </location>
</feature>
<evidence type="ECO:0000313" key="2">
    <source>
        <dbReference type="EMBL" id="KAA1156170.1"/>
    </source>
</evidence>
<evidence type="ECO:0008006" key="4">
    <source>
        <dbReference type="Google" id="ProtNLM"/>
    </source>
</evidence>
<feature type="chain" id="PRO_5045316522" description="Sel1 repeat family protein" evidence="1">
    <location>
        <begin position="23"/>
        <end position="192"/>
    </location>
</feature>
<dbReference type="RefSeq" id="WP_149605994.1">
    <property type="nucleotide sequence ID" value="NZ_SEUJ01000069.1"/>
</dbReference>
<dbReference type="InterPro" id="IPR011990">
    <property type="entry name" value="TPR-like_helical_dom_sf"/>
</dbReference>
<organism evidence="2 3">
    <name type="scientific">Pseudoalteromonas fuliginea</name>
    <dbReference type="NCBI Taxonomy" id="1872678"/>
    <lineage>
        <taxon>Bacteria</taxon>
        <taxon>Pseudomonadati</taxon>
        <taxon>Pseudomonadota</taxon>
        <taxon>Gammaproteobacteria</taxon>
        <taxon>Alteromonadales</taxon>
        <taxon>Pseudoalteromonadaceae</taxon>
        <taxon>Pseudoalteromonas</taxon>
    </lineage>
</organism>
<keyword evidence="1" id="KW-0732">Signal</keyword>
<evidence type="ECO:0000313" key="3">
    <source>
        <dbReference type="Proteomes" id="UP000322915"/>
    </source>
</evidence>
<evidence type="ECO:0000256" key="1">
    <source>
        <dbReference type="SAM" id="SignalP"/>
    </source>
</evidence>
<keyword evidence="3" id="KW-1185">Reference proteome</keyword>
<accession>A0ABQ6RI81</accession>
<dbReference type="Proteomes" id="UP000322915">
    <property type="component" value="Unassembled WGS sequence"/>
</dbReference>
<gene>
    <name evidence="2" type="ORF">EU509_10280</name>
</gene>
<dbReference type="Gene3D" id="1.25.40.10">
    <property type="entry name" value="Tetratricopeptide repeat domain"/>
    <property type="match status" value="1"/>
</dbReference>
<comment type="caution">
    <text evidence="2">The sequence shown here is derived from an EMBL/GenBank/DDBJ whole genome shotgun (WGS) entry which is preliminary data.</text>
</comment>
<reference evidence="2 3" key="1">
    <citation type="submission" date="2019-01" db="EMBL/GenBank/DDBJ databases">
        <title>Genome sequences of marine Pseudoalteromonas species.</title>
        <authorList>
            <person name="Boraston A.B."/>
            <person name="Hehemann J.-H."/>
            <person name="Vickers C.J."/>
            <person name="Salama-Alber O."/>
            <person name="Abe K."/>
            <person name="Hettle A.J."/>
        </authorList>
    </citation>
    <scope>NUCLEOTIDE SEQUENCE [LARGE SCALE GENOMIC DNA]</scope>
    <source>
        <strain evidence="2 3">PS47</strain>
    </source>
</reference>
<sequence length="192" mass="22014">MVKGLTSFVFALSLLSFVDANASMFPDIDINDSSLTSDTAAKQCAKSFMHAPHKLLLWCEKAYVMGHWESLYYISMYTGDGSRYLDELNTRMNQGDANAINTLAWLYQSGRFVNKDIREAARLYELYLSQESNQVIFLKSSTHYELATIYEKLGMWEKVITHTQYVIDNADREGRIAVAKDLQKQARKKIKL</sequence>
<dbReference type="EMBL" id="SEUJ01000069">
    <property type="protein sequence ID" value="KAA1156170.1"/>
    <property type="molecule type" value="Genomic_DNA"/>
</dbReference>
<proteinExistence type="predicted"/>